<proteinExistence type="predicted"/>
<protein>
    <submittedName>
        <fullName evidence="3">Uncharacterized protein</fullName>
    </submittedName>
</protein>
<feature type="chain" id="PRO_5017060070" evidence="2">
    <location>
        <begin position="30"/>
        <end position="568"/>
    </location>
</feature>
<feature type="region of interest" description="Disordered" evidence="1">
    <location>
        <begin position="167"/>
        <end position="211"/>
    </location>
</feature>
<keyword evidence="4" id="KW-1185">Reference proteome</keyword>
<name>A0A370H4S4_9NOCA</name>
<evidence type="ECO:0000313" key="3">
    <source>
        <dbReference type="EMBL" id="RDI49036.1"/>
    </source>
</evidence>
<dbReference type="Proteomes" id="UP000255355">
    <property type="component" value="Unassembled WGS sequence"/>
</dbReference>
<accession>A0A370H4S4</accession>
<dbReference type="AlphaFoldDB" id="A0A370H4S4"/>
<evidence type="ECO:0000256" key="1">
    <source>
        <dbReference type="SAM" id="MobiDB-lite"/>
    </source>
</evidence>
<dbReference type="PROSITE" id="PS51257">
    <property type="entry name" value="PROKAR_LIPOPROTEIN"/>
    <property type="match status" value="1"/>
</dbReference>
<evidence type="ECO:0000313" key="4">
    <source>
        <dbReference type="Proteomes" id="UP000255355"/>
    </source>
</evidence>
<sequence>MSRSLVRNGRRWRAGAAALLLIGGMAACSDTDSKNESSSGATASATAPSGGATTDLTGGEFSDCFWHYGAVGADPLFNVAYPDAGTAYWAAYLRRPEGSKLELSGTFPHSRYSSLISYDKLGAVVDGVADYQMQPAPGSTNTFVAGARRDVPDAERAYTLTVDHAPNYDPVANQQLYPTRDPRNNEPQRTSLFTGTSSQLGQVDLGAETGSDGRTYQLDLMLYRVYIPDRDTDLTGGVGLPKPKLTLTDGTTLTGQELCDATDTESKDFAKQHGGATRLPAASSLGLSTENYSDLRYPDQITDDHDALPNTPGVQAQVYPPPDPKNLKTYDSPPDGVLFQTKRAINPEFPAVYAPSADLTIARSTAWTPQYDRIFLLQTWTGDDAIGAETDPPREGGGGFFPNVHNNYIRSILHRGYGEVAVVKGKMPTHPNTYNHDTVMGTGDVRYVSFCMNESPYSTRVMNCTYDEQVPVDREGNYTVVISRSGDRPKNATPECGYGYVEWSDKGDGYKDHDFGMLQIRNMLPDTGFDQAVQNTEVPGDEVAVMGPYLPNVTYTDKTGFDNQPCRK</sequence>
<dbReference type="STRING" id="1210089.GCA_001613165_00651"/>
<dbReference type="EMBL" id="QQAZ01000007">
    <property type="protein sequence ID" value="RDI49036.1"/>
    <property type="molecule type" value="Genomic_DNA"/>
</dbReference>
<comment type="caution">
    <text evidence="3">The sequence shown here is derived from an EMBL/GenBank/DDBJ whole genome shotgun (WGS) entry which is preliminary data.</text>
</comment>
<feature type="region of interest" description="Disordered" evidence="1">
    <location>
        <begin position="33"/>
        <end position="52"/>
    </location>
</feature>
<organism evidence="3 4">
    <name type="scientific">Nocardia mexicana</name>
    <dbReference type="NCBI Taxonomy" id="279262"/>
    <lineage>
        <taxon>Bacteria</taxon>
        <taxon>Bacillati</taxon>
        <taxon>Actinomycetota</taxon>
        <taxon>Actinomycetes</taxon>
        <taxon>Mycobacteriales</taxon>
        <taxon>Nocardiaceae</taxon>
        <taxon>Nocardia</taxon>
    </lineage>
</organism>
<gene>
    <name evidence="3" type="ORF">DFR68_107161</name>
</gene>
<reference evidence="3 4" key="1">
    <citation type="submission" date="2018-07" db="EMBL/GenBank/DDBJ databases">
        <title>Genomic Encyclopedia of Type Strains, Phase IV (KMG-IV): sequencing the most valuable type-strain genomes for metagenomic binning, comparative biology and taxonomic classification.</title>
        <authorList>
            <person name="Goeker M."/>
        </authorList>
    </citation>
    <scope>NUCLEOTIDE SEQUENCE [LARGE SCALE GENOMIC DNA]</scope>
    <source>
        <strain evidence="3 4">DSM 44952</strain>
    </source>
</reference>
<feature type="compositionally biased region" description="Polar residues" evidence="1">
    <location>
        <begin position="187"/>
        <end position="201"/>
    </location>
</feature>
<keyword evidence="2" id="KW-0732">Signal</keyword>
<feature type="signal peptide" evidence="2">
    <location>
        <begin position="1"/>
        <end position="29"/>
    </location>
</feature>
<evidence type="ECO:0000256" key="2">
    <source>
        <dbReference type="SAM" id="SignalP"/>
    </source>
</evidence>
<feature type="compositionally biased region" description="Low complexity" evidence="1">
    <location>
        <begin position="37"/>
        <end position="52"/>
    </location>
</feature>